<dbReference type="Gene3D" id="3.30.470.10">
    <property type="match status" value="1"/>
</dbReference>
<evidence type="ECO:0000256" key="10">
    <source>
        <dbReference type="ARBA" id="ARBA00022898"/>
    </source>
</evidence>
<dbReference type="InterPro" id="IPR043131">
    <property type="entry name" value="BCAT-like_N"/>
</dbReference>
<dbReference type="EMBL" id="BDGJ01000084">
    <property type="protein sequence ID" value="GAW92571.1"/>
    <property type="molecule type" value="Genomic_DNA"/>
</dbReference>
<dbReference type="CDD" id="cd01558">
    <property type="entry name" value="D-AAT_like"/>
    <property type="match status" value="1"/>
</dbReference>
<sequence>MGLIIYFDGKYVPEEEAKVSVFDHGLLYGDGVFEGIRAYNGRVFKLKEHLKRLYESARCIQLNIGLTEEEMEEVVLETLRRNNLRDGYIRLVVTRGRGDLGLDPRKCPKPLVFCIASKIQLYPEELYQKGLEVVTVPTRRNVPEALNPRIKSLNYLNNILAKIEANLAGVPEAIMLNNEGYVAEATGDNVFIVKNGVLITPPPHVGILEGITRNTVMELARKRGIPVEERVFTRLDLFIADECFLTGTAAEIIPVVKVDGRVIGNGEPGEITTALIKDFRELTKVDGPKIYAEDVEEAALA</sequence>
<evidence type="ECO:0000256" key="4">
    <source>
        <dbReference type="ARBA" id="ARBA00004931"/>
    </source>
</evidence>
<dbReference type="OrthoDB" id="9805628at2"/>
<dbReference type="GO" id="GO:0009097">
    <property type="term" value="P:isoleucine biosynthetic process"/>
    <property type="evidence" value="ECO:0007669"/>
    <property type="project" value="UniProtKB-UniPathway"/>
</dbReference>
<evidence type="ECO:0000256" key="13">
    <source>
        <dbReference type="ARBA" id="ARBA00048798"/>
    </source>
</evidence>
<reference evidence="19" key="1">
    <citation type="journal article" date="2017" name="Appl. Environ. Microbiol.">
        <title>Genomic analysis of Calderihabitans maritimus KKC1, a thermophilic hydrogenogenic carboxydotrophic bacterium isolated from marine sediment.</title>
        <authorList>
            <person name="Omae K."/>
            <person name="Yoneda Y."/>
            <person name="Fukuyama Y."/>
            <person name="Yoshida T."/>
            <person name="Sako Y."/>
        </authorList>
    </citation>
    <scope>NUCLEOTIDE SEQUENCE [LARGE SCALE GENOMIC DNA]</scope>
    <source>
        <strain evidence="19">KKC1</strain>
    </source>
</reference>
<gene>
    <name evidence="17" type="primary">ilvE</name>
    <name evidence="18" type="ORF">KKC1_17230</name>
</gene>
<dbReference type="AlphaFoldDB" id="A0A1Z5HTC1"/>
<dbReference type="InterPro" id="IPR050571">
    <property type="entry name" value="Class-IV_PLP-Dep_Aminotrnsfr"/>
</dbReference>
<dbReference type="PROSITE" id="PS00770">
    <property type="entry name" value="AA_TRANSFER_CLASS_4"/>
    <property type="match status" value="1"/>
</dbReference>
<evidence type="ECO:0000256" key="14">
    <source>
        <dbReference type="ARBA" id="ARBA00049229"/>
    </source>
</evidence>
<comment type="catalytic activity">
    <reaction evidence="12 17">
        <text>L-valine + 2-oxoglutarate = 3-methyl-2-oxobutanoate + L-glutamate</text>
        <dbReference type="Rhea" id="RHEA:24813"/>
        <dbReference type="ChEBI" id="CHEBI:11851"/>
        <dbReference type="ChEBI" id="CHEBI:16810"/>
        <dbReference type="ChEBI" id="CHEBI:29985"/>
        <dbReference type="ChEBI" id="CHEBI:57762"/>
        <dbReference type="EC" id="2.6.1.42"/>
    </reaction>
</comment>
<evidence type="ECO:0000256" key="8">
    <source>
        <dbReference type="ARBA" id="ARBA00022605"/>
    </source>
</evidence>
<evidence type="ECO:0000256" key="12">
    <source>
        <dbReference type="ARBA" id="ARBA00048212"/>
    </source>
</evidence>
<dbReference type="NCBIfam" id="NF006185">
    <property type="entry name" value="PRK08320.1"/>
    <property type="match status" value="1"/>
</dbReference>
<dbReference type="GO" id="GO:0052656">
    <property type="term" value="F:L-isoleucine-2-oxoglutarate transaminase activity"/>
    <property type="evidence" value="ECO:0007669"/>
    <property type="project" value="RHEA"/>
</dbReference>
<keyword evidence="7 17" id="KW-0032">Aminotransferase</keyword>
<keyword evidence="9 17" id="KW-0808">Transferase</keyword>
<evidence type="ECO:0000256" key="9">
    <source>
        <dbReference type="ARBA" id="ARBA00022679"/>
    </source>
</evidence>
<keyword evidence="10 16" id="KW-0663">Pyridoxal phosphate</keyword>
<dbReference type="NCBIfam" id="NF005146">
    <property type="entry name" value="PRK06606.1"/>
    <property type="match status" value="1"/>
</dbReference>
<dbReference type="InterPro" id="IPR005785">
    <property type="entry name" value="B_amino_transI"/>
</dbReference>
<dbReference type="GO" id="GO:0005829">
    <property type="term" value="C:cytosol"/>
    <property type="evidence" value="ECO:0007669"/>
    <property type="project" value="TreeGrafter"/>
</dbReference>
<dbReference type="PANTHER" id="PTHR42743:SF11">
    <property type="entry name" value="AMINODEOXYCHORISMATE LYASE"/>
    <property type="match status" value="1"/>
</dbReference>
<keyword evidence="8 17" id="KW-0028">Amino-acid biosynthesis</keyword>
<evidence type="ECO:0000256" key="7">
    <source>
        <dbReference type="ARBA" id="ARBA00022576"/>
    </source>
</evidence>
<dbReference type="Pfam" id="PF01063">
    <property type="entry name" value="Aminotran_4"/>
    <property type="match status" value="1"/>
</dbReference>
<dbReference type="NCBIfam" id="TIGR01122">
    <property type="entry name" value="ilvE_I"/>
    <property type="match status" value="1"/>
</dbReference>
<dbReference type="GO" id="GO:0009098">
    <property type="term" value="P:L-leucine biosynthetic process"/>
    <property type="evidence" value="ECO:0007669"/>
    <property type="project" value="UniProtKB-UniPathway"/>
</dbReference>
<proteinExistence type="inferred from homology"/>
<comment type="function">
    <text evidence="2 17">Acts on leucine, isoleucine and valine.</text>
</comment>
<evidence type="ECO:0000256" key="6">
    <source>
        <dbReference type="ARBA" id="ARBA00009320"/>
    </source>
</evidence>
<comment type="pathway">
    <text evidence="4 17">Amino-acid biosynthesis; L-valine biosynthesis; L-valine from pyruvate: step 4/4.</text>
</comment>
<name>A0A1Z5HTC1_9FIRM</name>
<evidence type="ECO:0000256" key="1">
    <source>
        <dbReference type="ARBA" id="ARBA00001933"/>
    </source>
</evidence>
<organism evidence="18 19">
    <name type="scientific">Calderihabitans maritimus</name>
    <dbReference type="NCBI Taxonomy" id="1246530"/>
    <lineage>
        <taxon>Bacteria</taxon>
        <taxon>Bacillati</taxon>
        <taxon>Bacillota</taxon>
        <taxon>Clostridia</taxon>
        <taxon>Neomoorellales</taxon>
        <taxon>Calderihabitantaceae</taxon>
        <taxon>Calderihabitans</taxon>
    </lineage>
</organism>
<comment type="cofactor">
    <cofactor evidence="1 16">
        <name>pyridoxal 5'-phosphate</name>
        <dbReference type="ChEBI" id="CHEBI:597326"/>
    </cofactor>
</comment>
<keyword evidence="11 17" id="KW-0100">Branched-chain amino acid biosynthesis</keyword>
<comment type="pathway">
    <text evidence="5 17">Amino-acid biosynthesis; L-leucine biosynthesis; L-leucine from 3-methyl-2-oxobutanoate: step 4/4.</text>
</comment>
<evidence type="ECO:0000256" key="3">
    <source>
        <dbReference type="ARBA" id="ARBA00004824"/>
    </source>
</evidence>
<comment type="caution">
    <text evidence="18">The sequence shown here is derived from an EMBL/GenBank/DDBJ whole genome shotgun (WGS) entry which is preliminary data.</text>
</comment>
<dbReference type="UniPathway" id="UPA00047">
    <property type="reaction ID" value="UER00058"/>
</dbReference>
<comment type="catalytic activity">
    <reaction evidence="14 17">
        <text>L-leucine + 2-oxoglutarate = 4-methyl-2-oxopentanoate + L-glutamate</text>
        <dbReference type="Rhea" id="RHEA:18321"/>
        <dbReference type="ChEBI" id="CHEBI:16810"/>
        <dbReference type="ChEBI" id="CHEBI:17865"/>
        <dbReference type="ChEBI" id="CHEBI:29985"/>
        <dbReference type="ChEBI" id="CHEBI:57427"/>
        <dbReference type="EC" id="2.6.1.42"/>
    </reaction>
</comment>
<dbReference type="InterPro" id="IPR018300">
    <property type="entry name" value="Aminotrans_IV_CS"/>
</dbReference>
<evidence type="ECO:0000256" key="11">
    <source>
        <dbReference type="ARBA" id="ARBA00023304"/>
    </source>
</evidence>
<evidence type="ECO:0000256" key="16">
    <source>
        <dbReference type="RuleBase" id="RU004516"/>
    </source>
</evidence>
<evidence type="ECO:0000256" key="2">
    <source>
        <dbReference type="ARBA" id="ARBA00003109"/>
    </source>
</evidence>
<evidence type="ECO:0000256" key="15">
    <source>
        <dbReference type="RuleBase" id="RU004106"/>
    </source>
</evidence>
<dbReference type="FunFam" id="3.20.10.10:FF:000008">
    <property type="entry name" value="Branched-chain-amino-acid aminotransferase"/>
    <property type="match status" value="1"/>
</dbReference>
<dbReference type="SUPFAM" id="SSF56752">
    <property type="entry name" value="D-aminoacid aminotransferase-like PLP-dependent enzymes"/>
    <property type="match status" value="1"/>
</dbReference>
<dbReference type="InterPro" id="IPR001544">
    <property type="entry name" value="Aminotrans_IV"/>
</dbReference>
<dbReference type="RefSeq" id="WP_088553877.1">
    <property type="nucleotide sequence ID" value="NZ_BDGJ01000084.1"/>
</dbReference>
<dbReference type="FunFam" id="3.30.470.10:FF:000006">
    <property type="entry name" value="Branched-chain-amino-acid aminotransferase"/>
    <property type="match status" value="1"/>
</dbReference>
<dbReference type="GO" id="GO:0052655">
    <property type="term" value="F:L-valine-2-oxoglutarate transaminase activity"/>
    <property type="evidence" value="ECO:0007669"/>
    <property type="project" value="RHEA"/>
</dbReference>
<dbReference type="UniPathway" id="UPA00049">
    <property type="reaction ID" value="UER00062"/>
</dbReference>
<comment type="similarity">
    <text evidence="6 15">Belongs to the class-IV pyridoxal-phosphate-dependent aminotransferase family.</text>
</comment>
<accession>A0A1Z5HTC1</accession>
<protein>
    <recommendedName>
        <fullName evidence="17">Branched-chain-amino-acid aminotransferase</fullName>
        <shortName evidence="17">BCAT</shortName>
        <ecNumber evidence="17">2.6.1.42</ecNumber>
    </recommendedName>
</protein>
<evidence type="ECO:0000313" key="18">
    <source>
        <dbReference type="EMBL" id="GAW92571.1"/>
    </source>
</evidence>
<keyword evidence="19" id="KW-1185">Reference proteome</keyword>
<dbReference type="UniPathway" id="UPA00048">
    <property type="reaction ID" value="UER00073"/>
</dbReference>
<dbReference type="Gene3D" id="3.20.10.10">
    <property type="entry name" value="D-amino Acid Aminotransferase, subunit A, domain 2"/>
    <property type="match status" value="1"/>
</dbReference>
<dbReference type="EC" id="2.6.1.42" evidence="17"/>
<comment type="catalytic activity">
    <reaction evidence="13 17">
        <text>L-isoleucine + 2-oxoglutarate = (S)-3-methyl-2-oxopentanoate + L-glutamate</text>
        <dbReference type="Rhea" id="RHEA:24801"/>
        <dbReference type="ChEBI" id="CHEBI:16810"/>
        <dbReference type="ChEBI" id="CHEBI:29985"/>
        <dbReference type="ChEBI" id="CHEBI:35146"/>
        <dbReference type="ChEBI" id="CHEBI:58045"/>
        <dbReference type="EC" id="2.6.1.42"/>
    </reaction>
</comment>
<dbReference type="Proteomes" id="UP000197032">
    <property type="component" value="Unassembled WGS sequence"/>
</dbReference>
<dbReference type="PANTHER" id="PTHR42743">
    <property type="entry name" value="AMINO-ACID AMINOTRANSFERASE"/>
    <property type="match status" value="1"/>
</dbReference>
<dbReference type="GO" id="GO:0052654">
    <property type="term" value="F:L-leucine-2-oxoglutarate transaminase activity"/>
    <property type="evidence" value="ECO:0007669"/>
    <property type="project" value="RHEA"/>
</dbReference>
<dbReference type="InterPro" id="IPR043132">
    <property type="entry name" value="BCAT-like_C"/>
</dbReference>
<evidence type="ECO:0000313" key="19">
    <source>
        <dbReference type="Proteomes" id="UP000197032"/>
    </source>
</evidence>
<evidence type="ECO:0000256" key="17">
    <source>
        <dbReference type="RuleBase" id="RU364094"/>
    </source>
</evidence>
<comment type="pathway">
    <text evidence="3 17">Amino-acid biosynthesis; L-isoleucine biosynthesis; L-isoleucine from 2-oxobutanoate: step 4/4.</text>
</comment>
<dbReference type="InterPro" id="IPR036038">
    <property type="entry name" value="Aminotransferase-like"/>
</dbReference>
<dbReference type="GO" id="GO:0009099">
    <property type="term" value="P:L-valine biosynthetic process"/>
    <property type="evidence" value="ECO:0007669"/>
    <property type="project" value="UniProtKB-UniPathway"/>
</dbReference>
<evidence type="ECO:0000256" key="5">
    <source>
        <dbReference type="ARBA" id="ARBA00005072"/>
    </source>
</evidence>